<evidence type="ECO:0000313" key="2">
    <source>
        <dbReference type="Proteomes" id="UP000037035"/>
    </source>
</evidence>
<accession>A0A0L6UYZ1</accession>
<protein>
    <submittedName>
        <fullName evidence="1">Uncharacterized protein</fullName>
    </submittedName>
</protein>
<keyword evidence="2" id="KW-1185">Reference proteome</keyword>
<reference evidence="1 2" key="1">
    <citation type="submission" date="2015-08" db="EMBL/GenBank/DDBJ databases">
        <title>Next Generation Sequencing and Analysis of the Genome of Puccinia sorghi L Schw, the Causal Agent of Maize Common Rust.</title>
        <authorList>
            <person name="Rochi L."/>
            <person name="Burguener G."/>
            <person name="Darino M."/>
            <person name="Turjanski A."/>
            <person name="Kreff E."/>
            <person name="Dieguez M.J."/>
            <person name="Sacco F."/>
        </authorList>
    </citation>
    <scope>NUCLEOTIDE SEQUENCE [LARGE SCALE GENOMIC DNA]</scope>
    <source>
        <strain evidence="1 2">RO10H11247</strain>
    </source>
</reference>
<dbReference type="AlphaFoldDB" id="A0A0L6UYZ1"/>
<gene>
    <name evidence="1" type="ORF">VP01_3239g3</name>
</gene>
<dbReference type="VEuPathDB" id="FungiDB:VP01_3239g3"/>
<comment type="caution">
    <text evidence="1">The sequence shown here is derived from an EMBL/GenBank/DDBJ whole genome shotgun (WGS) entry which is preliminary data.</text>
</comment>
<organism evidence="1 2">
    <name type="scientific">Puccinia sorghi</name>
    <dbReference type="NCBI Taxonomy" id="27349"/>
    <lineage>
        <taxon>Eukaryota</taxon>
        <taxon>Fungi</taxon>
        <taxon>Dikarya</taxon>
        <taxon>Basidiomycota</taxon>
        <taxon>Pucciniomycotina</taxon>
        <taxon>Pucciniomycetes</taxon>
        <taxon>Pucciniales</taxon>
        <taxon>Pucciniaceae</taxon>
        <taxon>Puccinia</taxon>
    </lineage>
</organism>
<dbReference type="OrthoDB" id="2504811at2759"/>
<dbReference type="EMBL" id="LAVV01008212">
    <property type="protein sequence ID" value="KNZ53437.1"/>
    <property type="molecule type" value="Genomic_DNA"/>
</dbReference>
<name>A0A0L6UYZ1_9BASI</name>
<sequence length="148" mass="16856">MIYGTSLEVPGIFPWLAATPTFQWKPWQYCLEDVLAIQGRLDIVIGAEFFLDWYTLSNIACSTVKLTLLVELSIRYKDIKLSSKILIIIFEAYQKNAQAFQLGHILDTFLIVLCKESTSLGKSTPPVQERLMKTSEVFFLFTGCRAHV</sequence>
<proteinExistence type="predicted"/>
<dbReference type="Proteomes" id="UP000037035">
    <property type="component" value="Unassembled WGS sequence"/>
</dbReference>
<evidence type="ECO:0000313" key="1">
    <source>
        <dbReference type="EMBL" id="KNZ53437.1"/>
    </source>
</evidence>